<comment type="caution">
    <text evidence="6">The sequence shown here is derived from an EMBL/GenBank/DDBJ whole genome shotgun (WGS) entry which is preliminary data.</text>
</comment>
<dbReference type="Gene3D" id="3.30.450.20">
    <property type="entry name" value="PAS domain"/>
    <property type="match status" value="1"/>
</dbReference>
<dbReference type="Proteomes" id="UP000321157">
    <property type="component" value="Unassembled WGS sequence"/>
</dbReference>
<dbReference type="SUPFAM" id="SSF52540">
    <property type="entry name" value="P-loop containing nucleoside triphosphate hydrolases"/>
    <property type="match status" value="1"/>
</dbReference>
<dbReference type="InterPro" id="IPR002078">
    <property type="entry name" value="Sigma_54_int"/>
</dbReference>
<dbReference type="CDD" id="cd00130">
    <property type="entry name" value="PAS"/>
    <property type="match status" value="1"/>
</dbReference>
<dbReference type="InterPro" id="IPR027417">
    <property type="entry name" value="P-loop_NTPase"/>
</dbReference>
<dbReference type="SUPFAM" id="SSF55785">
    <property type="entry name" value="PYP-like sensor domain (PAS domain)"/>
    <property type="match status" value="1"/>
</dbReference>
<dbReference type="Pfam" id="PF00158">
    <property type="entry name" value="Sigma54_activat"/>
    <property type="match status" value="1"/>
</dbReference>
<dbReference type="InterPro" id="IPR003593">
    <property type="entry name" value="AAA+_ATPase"/>
</dbReference>
<proteinExistence type="predicted"/>
<feature type="domain" description="PAC" evidence="5">
    <location>
        <begin position="83"/>
        <end position="134"/>
    </location>
</feature>
<dbReference type="CDD" id="cd00009">
    <property type="entry name" value="AAA"/>
    <property type="match status" value="1"/>
</dbReference>
<dbReference type="InterPro" id="IPR000700">
    <property type="entry name" value="PAS-assoc_C"/>
</dbReference>
<dbReference type="GO" id="GO:0006355">
    <property type="term" value="P:regulation of DNA-templated transcription"/>
    <property type="evidence" value="ECO:0007669"/>
    <property type="project" value="InterPro"/>
</dbReference>
<name>A0A511VD13_9BACL</name>
<sequence length="469" mass="53879">MYKSVYFQDKSVNEIADLFYSIFNTSQDGLYICDKEGNTLLFNTAFLQISGISEDLLYKYNVFELLERNITPNSCAAVTVRTKTPHNTIIDYYNGKKAILTSTPLFDKNNELECVVSNVRDITELNRLQEELEETRQINSKFQEALSKIQNDFQTIHQLVYRSKEMHRIVSLATRFAKNDSPILLLGESGVGKDVVAQYIHNQSDRPGSFIKINCGAIPDHLLESELFGYEKGAFTGASKAKSGLFELAHKGSIFLNEIGDLPYPLQVKLLNVLQEQKIRRLGGTETIEVDMRIIAATNTDLESLVQQKKFRQDLFYRLNVLSITIPPLRERRDDIAALVFYFLEKLQQKYKIKKVIDAQLLSTRKKQRPAHAPHVFPRLQWKESICHFIAIKRHILSYTKIKPTFLVYYLQRKVGFIGICSKNIWALQDSNLRPIGYEPTALPTELRALYGATDGNRTHECRSHNPMR</sequence>
<organism evidence="6 7">
    <name type="scientific">Aneurinibacillus danicus</name>
    <dbReference type="NCBI Taxonomy" id="267746"/>
    <lineage>
        <taxon>Bacteria</taxon>
        <taxon>Bacillati</taxon>
        <taxon>Bacillota</taxon>
        <taxon>Bacilli</taxon>
        <taxon>Bacillales</taxon>
        <taxon>Paenibacillaceae</taxon>
        <taxon>Aneurinibacillus group</taxon>
        <taxon>Aneurinibacillus</taxon>
    </lineage>
</organism>
<keyword evidence="3" id="KW-0175">Coiled coil</keyword>
<evidence type="ECO:0000259" key="4">
    <source>
        <dbReference type="PROSITE" id="PS50045"/>
    </source>
</evidence>
<evidence type="ECO:0008006" key="8">
    <source>
        <dbReference type="Google" id="ProtNLM"/>
    </source>
</evidence>
<evidence type="ECO:0000256" key="3">
    <source>
        <dbReference type="SAM" id="Coils"/>
    </source>
</evidence>
<dbReference type="PROSITE" id="PS50045">
    <property type="entry name" value="SIGMA54_INTERACT_4"/>
    <property type="match status" value="1"/>
</dbReference>
<evidence type="ECO:0000256" key="1">
    <source>
        <dbReference type="ARBA" id="ARBA00022741"/>
    </source>
</evidence>
<protein>
    <recommendedName>
        <fullName evidence="8">Sigma-54 factor interaction domain-containing protein</fullName>
    </recommendedName>
</protein>
<keyword evidence="2" id="KW-0067">ATP-binding</keyword>
<feature type="domain" description="Sigma-54 factor interaction" evidence="4">
    <location>
        <begin position="159"/>
        <end position="386"/>
    </location>
</feature>
<keyword evidence="7" id="KW-1185">Reference proteome</keyword>
<keyword evidence="1" id="KW-0547">Nucleotide-binding</keyword>
<dbReference type="Gene3D" id="1.10.8.60">
    <property type="match status" value="1"/>
</dbReference>
<dbReference type="Pfam" id="PF13426">
    <property type="entry name" value="PAS_9"/>
    <property type="match status" value="1"/>
</dbReference>
<dbReference type="SMART" id="SM00382">
    <property type="entry name" value="AAA"/>
    <property type="match status" value="1"/>
</dbReference>
<dbReference type="AlphaFoldDB" id="A0A511VD13"/>
<gene>
    <name evidence="6" type="ORF">ADA01nite_42140</name>
</gene>
<dbReference type="EMBL" id="BJXX01000224">
    <property type="protein sequence ID" value="GEN36754.1"/>
    <property type="molecule type" value="Genomic_DNA"/>
</dbReference>
<dbReference type="GO" id="GO:0005524">
    <property type="term" value="F:ATP binding"/>
    <property type="evidence" value="ECO:0007669"/>
    <property type="project" value="UniProtKB-KW"/>
</dbReference>
<dbReference type="PANTHER" id="PTHR32071:SF57">
    <property type="entry name" value="C4-DICARBOXYLATE TRANSPORT TRANSCRIPTIONAL REGULATORY PROTEIN DCTD"/>
    <property type="match status" value="1"/>
</dbReference>
<dbReference type="InterPro" id="IPR000014">
    <property type="entry name" value="PAS"/>
</dbReference>
<dbReference type="PROSITE" id="PS00675">
    <property type="entry name" value="SIGMA54_INTERACT_1"/>
    <property type="match status" value="1"/>
</dbReference>
<accession>A0A511VD13</accession>
<feature type="coiled-coil region" evidence="3">
    <location>
        <begin position="118"/>
        <end position="152"/>
    </location>
</feature>
<evidence type="ECO:0000313" key="7">
    <source>
        <dbReference type="Proteomes" id="UP000321157"/>
    </source>
</evidence>
<dbReference type="InterPro" id="IPR035965">
    <property type="entry name" value="PAS-like_dom_sf"/>
</dbReference>
<reference evidence="6 7" key="1">
    <citation type="submission" date="2019-07" db="EMBL/GenBank/DDBJ databases">
        <title>Whole genome shotgun sequence of Aneurinibacillus danicus NBRC 102444.</title>
        <authorList>
            <person name="Hosoyama A."/>
            <person name="Uohara A."/>
            <person name="Ohji S."/>
            <person name="Ichikawa N."/>
        </authorList>
    </citation>
    <scope>NUCLEOTIDE SEQUENCE [LARGE SCALE GENOMIC DNA]</scope>
    <source>
        <strain evidence="6 7">NBRC 102444</strain>
    </source>
</reference>
<evidence type="ECO:0000256" key="2">
    <source>
        <dbReference type="ARBA" id="ARBA00022840"/>
    </source>
</evidence>
<dbReference type="NCBIfam" id="TIGR00229">
    <property type="entry name" value="sensory_box"/>
    <property type="match status" value="1"/>
</dbReference>
<evidence type="ECO:0000313" key="6">
    <source>
        <dbReference type="EMBL" id="GEN36754.1"/>
    </source>
</evidence>
<dbReference type="AntiFam" id="ANF00011">
    <property type="entry name" value="tRNA translation"/>
</dbReference>
<dbReference type="FunFam" id="3.40.50.300:FF:000006">
    <property type="entry name" value="DNA-binding transcriptional regulator NtrC"/>
    <property type="match status" value="1"/>
</dbReference>
<dbReference type="InterPro" id="IPR025662">
    <property type="entry name" value="Sigma_54_int_dom_ATP-bd_1"/>
</dbReference>
<dbReference type="PROSITE" id="PS50113">
    <property type="entry name" value="PAC"/>
    <property type="match status" value="1"/>
</dbReference>
<dbReference type="PANTHER" id="PTHR32071">
    <property type="entry name" value="TRANSCRIPTIONAL REGULATORY PROTEIN"/>
    <property type="match status" value="1"/>
</dbReference>
<dbReference type="Gene3D" id="3.40.50.300">
    <property type="entry name" value="P-loop containing nucleotide triphosphate hydrolases"/>
    <property type="match status" value="1"/>
</dbReference>
<evidence type="ECO:0000259" key="5">
    <source>
        <dbReference type="PROSITE" id="PS50113"/>
    </source>
</evidence>